<sequence>MQRASRRQDRAIDDTEAADEDGVHRYTCFSGTIEEFCNQSRMYGETHDQLTGAFFGISGFSPDRKSRLVVTIPEDNVVPEDVEKQFDIDSVKGGIFEGDPWPFLGQCQFYPISPPTESVSEGSRYFIEVNGRKLPIHRMINMGFGIANDKIRLRVVFPGTFDSTSRHTVSFPTEKMKEAFYDLVLLPAVLELHPNSEAHWPLSYRHRKWAARCSNGRLKYPMKLIPQAQVPHLVPTMHRIIRSSVQQPEYTELLRPMVGFVIAWEIQDIKLSTAFEPDLAAPPDHNFSYTRSLQDAINIAFSDTDTEALVQENTYVDLAVEMSAPNQSLYFRDGGHALILQHILGYSQGVAEHSVSSTSRGARYQKDRMVGLSDIAGFHFNLKGDACPSGYLYAQAYHTEKEIGYQASSKNKIVPLEAIEMLRPQTQERRQYHNYTESAMSALVTQVQRGVRNRARFEVTTPLSRLGEANINFSHVLLQTCLVALDPDTIPFFRYVKLRACADVAVEVCQYDVATRTTPEVVGLMACLYWIIMSMFGRPSQTDAGEWISASGHLGPEVQDDSLFTHGQYLLTNVNITESECPRLRVAADPPTVVLKEIYDVDSLPQLQARLDTSRRANPAIARGRLPTHSTARSGHEFIPPLDAVQARVNDRLEQQGVVLRRGAGRDGGDDIDIEQPRQERRSRPAVAPEGLMAGWPIDCWIEGIFHMYMKTWWQKVPNERGRGSWLATPAMVVAAYDEFGPDEWRLPLEEIERKFRKVEIIHNERSRNRSFRHCFPETEDAGGQNLSRQPCREEWRRIMRSLRPQDRSYVVRLMRAKFDTLTAVPDVRHDKWWTSSASRGPVLLVNPARGECGRRSGYKTLAELVEL</sequence>
<accession>A0A0C3Q153</accession>
<keyword evidence="3" id="KW-1185">Reference proteome</keyword>
<name>A0A0C3Q153_9AGAM</name>
<reference evidence="2 3" key="1">
    <citation type="submission" date="2014-04" db="EMBL/GenBank/DDBJ databases">
        <authorList>
            <consortium name="DOE Joint Genome Institute"/>
            <person name="Kuo A."/>
            <person name="Girlanda M."/>
            <person name="Perotto S."/>
            <person name="Kohler A."/>
            <person name="Nagy L.G."/>
            <person name="Floudas D."/>
            <person name="Copeland A."/>
            <person name="Barry K.W."/>
            <person name="Cichocki N."/>
            <person name="Veneault-Fourrey C."/>
            <person name="LaButti K."/>
            <person name="Lindquist E.A."/>
            <person name="Lipzen A."/>
            <person name="Lundell T."/>
            <person name="Morin E."/>
            <person name="Murat C."/>
            <person name="Sun H."/>
            <person name="Tunlid A."/>
            <person name="Henrissat B."/>
            <person name="Grigoriev I.V."/>
            <person name="Hibbett D.S."/>
            <person name="Martin F."/>
            <person name="Nordberg H.P."/>
            <person name="Cantor M.N."/>
            <person name="Hua S.X."/>
        </authorList>
    </citation>
    <scope>NUCLEOTIDE SEQUENCE [LARGE SCALE GENOMIC DNA]</scope>
    <source>
        <strain evidence="2 3">MUT 4182</strain>
    </source>
</reference>
<gene>
    <name evidence="2" type="ORF">M407DRAFT_34109</name>
</gene>
<protein>
    <submittedName>
        <fullName evidence="2">Uncharacterized protein</fullName>
    </submittedName>
</protein>
<reference evidence="3" key="2">
    <citation type="submission" date="2015-01" db="EMBL/GenBank/DDBJ databases">
        <title>Evolutionary Origins and Diversification of the Mycorrhizal Mutualists.</title>
        <authorList>
            <consortium name="DOE Joint Genome Institute"/>
            <consortium name="Mycorrhizal Genomics Consortium"/>
            <person name="Kohler A."/>
            <person name="Kuo A."/>
            <person name="Nagy L.G."/>
            <person name="Floudas D."/>
            <person name="Copeland A."/>
            <person name="Barry K.W."/>
            <person name="Cichocki N."/>
            <person name="Veneault-Fourrey C."/>
            <person name="LaButti K."/>
            <person name="Lindquist E.A."/>
            <person name="Lipzen A."/>
            <person name="Lundell T."/>
            <person name="Morin E."/>
            <person name="Murat C."/>
            <person name="Riley R."/>
            <person name="Ohm R."/>
            <person name="Sun H."/>
            <person name="Tunlid A."/>
            <person name="Henrissat B."/>
            <person name="Grigoriev I.V."/>
            <person name="Hibbett D.S."/>
            <person name="Martin F."/>
        </authorList>
    </citation>
    <scope>NUCLEOTIDE SEQUENCE [LARGE SCALE GENOMIC DNA]</scope>
    <source>
        <strain evidence="3">MUT 4182</strain>
    </source>
</reference>
<dbReference type="EMBL" id="KN823622">
    <property type="protein sequence ID" value="KIO16246.1"/>
    <property type="molecule type" value="Genomic_DNA"/>
</dbReference>
<dbReference type="Proteomes" id="UP000054248">
    <property type="component" value="Unassembled WGS sequence"/>
</dbReference>
<dbReference type="HOGENOM" id="CLU_330442_0_0_1"/>
<feature type="compositionally biased region" description="Basic and acidic residues" evidence="1">
    <location>
        <begin position="664"/>
        <end position="683"/>
    </location>
</feature>
<dbReference type="AlphaFoldDB" id="A0A0C3Q153"/>
<evidence type="ECO:0000313" key="2">
    <source>
        <dbReference type="EMBL" id="KIO16246.1"/>
    </source>
</evidence>
<feature type="region of interest" description="Disordered" evidence="1">
    <location>
        <begin position="659"/>
        <end position="686"/>
    </location>
</feature>
<dbReference type="STRING" id="1051891.A0A0C3Q153"/>
<organism evidence="2 3">
    <name type="scientific">Tulasnella calospora MUT 4182</name>
    <dbReference type="NCBI Taxonomy" id="1051891"/>
    <lineage>
        <taxon>Eukaryota</taxon>
        <taxon>Fungi</taxon>
        <taxon>Dikarya</taxon>
        <taxon>Basidiomycota</taxon>
        <taxon>Agaricomycotina</taxon>
        <taxon>Agaricomycetes</taxon>
        <taxon>Cantharellales</taxon>
        <taxon>Tulasnellaceae</taxon>
        <taxon>Tulasnella</taxon>
    </lineage>
</organism>
<evidence type="ECO:0000256" key="1">
    <source>
        <dbReference type="SAM" id="MobiDB-lite"/>
    </source>
</evidence>
<evidence type="ECO:0000313" key="3">
    <source>
        <dbReference type="Proteomes" id="UP000054248"/>
    </source>
</evidence>
<dbReference type="OrthoDB" id="3261690at2759"/>
<proteinExistence type="predicted"/>